<dbReference type="AlphaFoldDB" id="A0A4U5MF83"/>
<protein>
    <submittedName>
        <fullName evidence="2">Uncharacterized protein</fullName>
    </submittedName>
</protein>
<feature type="compositionally biased region" description="Basic and acidic residues" evidence="1">
    <location>
        <begin position="102"/>
        <end position="133"/>
    </location>
</feature>
<dbReference type="EMBL" id="AZBU02000008">
    <property type="protein sequence ID" value="TKR67858.1"/>
    <property type="molecule type" value="Genomic_DNA"/>
</dbReference>
<comment type="caution">
    <text evidence="2">The sequence shown here is derived from an EMBL/GenBank/DDBJ whole genome shotgun (WGS) entry which is preliminary data.</text>
</comment>
<keyword evidence="3" id="KW-1185">Reference proteome</keyword>
<dbReference type="Proteomes" id="UP000298663">
    <property type="component" value="Unassembled WGS sequence"/>
</dbReference>
<evidence type="ECO:0000256" key="1">
    <source>
        <dbReference type="SAM" id="MobiDB-lite"/>
    </source>
</evidence>
<feature type="compositionally biased region" description="Polar residues" evidence="1">
    <location>
        <begin position="75"/>
        <end position="87"/>
    </location>
</feature>
<reference evidence="2 3" key="1">
    <citation type="journal article" date="2015" name="Genome Biol.">
        <title>Comparative genomics of Steinernema reveals deeply conserved gene regulatory networks.</title>
        <authorList>
            <person name="Dillman A.R."/>
            <person name="Macchietto M."/>
            <person name="Porter C.F."/>
            <person name="Rogers A."/>
            <person name="Williams B."/>
            <person name="Antoshechkin I."/>
            <person name="Lee M.M."/>
            <person name="Goodwin Z."/>
            <person name="Lu X."/>
            <person name="Lewis E.E."/>
            <person name="Goodrich-Blair H."/>
            <person name="Stock S.P."/>
            <person name="Adams B.J."/>
            <person name="Sternberg P.W."/>
            <person name="Mortazavi A."/>
        </authorList>
    </citation>
    <scope>NUCLEOTIDE SEQUENCE [LARGE SCALE GENOMIC DNA]</scope>
    <source>
        <strain evidence="2 3">ALL</strain>
    </source>
</reference>
<evidence type="ECO:0000313" key="2">
    <source>
        <dbReference type="EMBL" id="TKR67858.1"/>
    </source>
</evidence>
<gene>
    <name evidence="2" type="ORF">L596_023942</name>
</gene>
<name>A0A4U5MF83_STECR</name>
<accession>A0A4U5MF83</accession>
<proteinExistence type="predicted"/>
<reference evidence="2 3" key="2">
    <citation type="journal article" date="2019" name="G3 (Bethesda)">
        <title>Hybrid Assembly of the Genome of the Entomopathogenic Nematode Steinernema carpocapsae Identifies the X-Chromosome.</title>
        <authorList>
            <person name="Serra L."/>
            <person name="Macchietto M."/>
            <person name="Macias-Munoz A."/>
            <person name="McGill C.J."/>
            <person name="Rodriguez I.M."/>
            <person name="Rodriguez B."/>
            <person name="Murad R."/>
            <person name="Mortazavi A."/>
        </authorList>
    </citation>
    <scope>NUCLEOTIDE SEQUENCE [LARGE SCALE GENOMIC DNA]</scope>
    <source>
        <strain evidence="2 3">ALL</strain>
    </source>
</reference>
<evidence type="ECO:0000313" key="3">
    <source>
        <dbReference type="Proteomes" id="UP000298663"/>
    </source>
</evidence>
<organism evidence="2 3">
    <name type="scientific">Steinernema carpocapsae</name>
    <name type="common">Entomopathogenic nematode</name>
    <dbReference type="NCBI Taxonomy" id="34508"/>
    <lineage>
        <taxon>Eukaryota</taxon>
        <taxon>Metazoa</taxon>
        <taxon>Ecdysozoa</taxon>
        <taxon>Nematoda</taxon>
        <taxon>Chromadorea</taxon>
        <taxon>Rhabditida</taxon>
        <taxon>Tylenchina</taxon>
        <taxon>Panagrolaimomorpha</taxon>
        <taxon>Strongyloidoidea</taxon>
        <taxon>Steinernematidae</taxon>
        <taxon>Steinernema</taxon>
    </lineage>
</organism>
<sequence length="133" mass="14765">MTAAHVHPCLGTLDCVDMCFASSSRARRPGGHKGAEVASLAMCGFWGHNEKNDWSLGRRCCDHHKAPHRDGAVNIDSNESNEWNQQRRQPRLSGGRAGDGPTRNDTRTRGTLNEHEDHGSERRTKGIIDIDRP</sequence>
<feature type="region of interest" description="Disordered" evidence="1">
    <location>
        <begin position="66"/>
        <end position="133"/>
    </location>
</feature>